<dbReference type="Proteomes" id="UP000005239">
    <property type="component" value="Unassembled WGS sequence"/>
</dbReference>
<organism evidence="3 4">
    <name type="scientific">Pristionchus pacificus</name>
    <name type="common">Parasitic nematode worm</name>
    <dbReference type="NCBI Taxonomy" id="54126"/>
    <lineage>
        <taxon>Eukaryota</taxon>
        <taxon>Metazoa</taxon>
        <taxon>Ecdysozoa</taxon>
        <taxon>Nematoda</taxon>
        <taxon>Chromadorea</taxon>
        <taxon>Rhabditida</taxon>
        <taxon>Rhabditina</taxon>
        <taxon>Diplogasteromorpha</taxon>
        <taxon>Diplogasteroidea</taxon>
        <taxon>Neodiplogasteridae</taxon>
        <taxon>Pristionchus</taxon>
    </lineage>
</organism>
<protein>
    <submittedName>
        <fullName evidence="3">Uncharacterized protein</fullName>
    </submittedName>
</protein>
<dbReference type="EnsemblMetazoa" id="PPA43548.1">
    <property type="protein sequence ID" value="PPA43548.1"/>
    <property type="gene ID" value="WBGene00281917"/>
</dbReference>
<evidence type="ECO:0000256" key="1">
    <source>
        <dbReference type="SAM" id="MobiDB-lite"/>
    </source>
</evidence>
<keyword evidence="4" id="KW-1185">Reference proteome</keyword>
<name>A0A2A6C7R5_PRIPA</name>
<dbReference type="AlphaFoldDB" id="A0A2A6C7R5"/>
<feature type="region of interest" description="Disordered" evidence="1">
    <location>
        <begin position="1"/>
        <end position="29"/>
    </location>
</feature>
<evidence type="ECO:0000313" key="3">
    <source>
        <dbReference type="EnsemblMetazoa" id="PPA43549.1"/>
    </source>
</evidence>
<evidence type="ECO:0000313" key="4">
    <source>
        <dbReference type="Proteomes" id="UP000005239"/>
    </source>
</evidence>
<reference evidence="3" key="2">
    <citation type="submission" date="2022-06" db="UniProtKB">
        <authorList>
            <consortium name="EnsemblMetazoa"/>
        </authorList>
    </citation>
    <scope>IDENTIFICATION</scope>
    <source>
        <strain evidence="3">PS312</strain>
    </source>
</reference>
<dbReference type="EnsemblMetazoa" id="PPA43549.1">
    <property type="protein sequence ID" value="PPA43549.1"/>
    <property type="gene ID" value="WBGene00281918"/>
</dbReference>
<accession>A0A2A6C7R5</accession>
<evidence type="ECO:0000313" key="2">
    <source>
        <dbReference type="EnsemblMetazoa" id="PPA43548.1"/>
    </source>
</evidence>
<gene>
    <name evidence="3" type="primary">WBGene00281918</name>
    <name evidence="2" type="synonym">WBGene00281917</name>
</gene>
<feature type="compositionally biased region" description="Basic and acidic residues" evidence="1">
    <location>
        <begin position="13"/>
        <end position="25"/>
    </location>
</feature>
<proteinExistence type="predicted"/>
<sequence>MPIRVLPAPFHASGDEKSDGNDNEKTIVPPSFSSIERLGRNEMYCIYLCDKDETVCIMGTPDADCINDTNRPSSTSLD</sequence>
<accession>A0A4X3PN44</accession>
<reference evidence="4" key="1">
    <citation type="journal article" date="2008" name="Nat. Genet.">
        <title>The Pristionchus pacificus genome provides a unique perspective on nematode lifestyle and parasitism.</title>
        <authorList>
            <person name="Dieterich C."/>
            <person name="Clifton S.W."/>
            <person name="Schuster L.N."/>
            <person name="Chinwalla A."/>
            <person name="Delehaunty K."/>
            <person name="Dinkelacker I."/>
            <person name="Fulton L."/>
            <person name="Fulton R."/>
            <person name="Godfrey J."/>
            <person name="Minx P."/>
            <person name="Mitreva M."/>
            <person name="Roeseler W."/>
            <person name="Tian H."/>
            <person name="Witte H."/>
            <person name="Yang S.P."/>
            <person name="Wilson R.K."/>
            <person name="Sommer R.J."/>
        </authorList>
    </citation>
    <scope>NUCLEOTIDE SEQUENCE [LARGE SCALE GENOMIC DNA]</scope>
    <source>
        <strain evidence="4">PS312</strain>
    </source>
</reference>